<dbReference type="EMBL" id="BSDI01000063">
    <property type="protein sequence ID" value="GLI02503.1"/>
    <property type="molecule type" value="Genomic_DNA"/>
</dbReference>
<dbReference type="InterPro" id="IPR011044">
    <property type="entry name" value="Quino_amine_DH_bsu"/>
</dbReference>
<protein>
    <recommendedName>
        <fullName evidence="4">Pyrroloquinoline-quinone binding quinoprotein</fullName>
    </recommendedName>
</protein>
<organism evidence="2 3">
    <name type="scientific">Phytohabitans aurantiacus</name>
    <dbReference type="NCBI Taxonomy" id="3016789"/>
    <lineage>
        <taxon>Bacteria</taxon>
        <taxon>Bacillati</taxon>
        <taxon>Actinomycetota</taxon>
        <taxon>Actinomycetes</taxon>
        <taxon>Micromonosporales</taxon>
        <taxon>Micromonosporaceae</taxon>
    </lineage>
</organism>
<proteinExistence type="predicted"/>
<evidence type="ECO:0000313" key="3">
    <source>
        <dbReference type="Proteomes" id="UP001144280"/>
    </source>
</evidence>
<evidence type="ECO:0000313" key="2">
    <source>
        <dbReference type="EMBL" id="GLI02503.1"/>
    </source>
</evidence>
<sequence length="480" mass="51374">MTARLERALAELAEQMPPAPARDDLWRRGRRQRRRDRLAVAAGVAVAAVAVLFAVPGLLARPAPMEVGGGTDAVPSTVYLPWMWQATVRQDPRGPASMLVSGDSIGLRGPDPVDHEGKIAVIGRDGSYRMLLSGGSERVAGEGSILSPDGRYVAQDHLSGERDGYVLVTDLTNGKTKRYEGPAGAECCAIPVAWRPDGGALVLAELYRVDSDRADPVSGIYLQPGRLVQLDLKTGATRPLLPFDNFSNVRTASLAAYSPDGSRIAVAVDQRLRLLDAATGGTLWTAELGERRYLAGPGAFTADGRRIATVSLDGCLNDCDTARLASRQWRVGYLDAGSGADTTGPAMPPVTAMAVRALGWRQGTDLVAVAYGPEERVRKEAASGWNDTGFWEVGDASLVALRPDDTVETLIDPPDAVLSMDVARDLLEAGRFGGEAKEPDIFPARRIIIVPVAVYSSPVLIVVGGALIGWWGWRRRHGRR</sequence>
<accession>A0ABQ5R7Y8</accession>
<feature type="transmembrane region" description="Helical" evidence="1">
    <location>
        <begin position="452"/>
        <end position="473"/>
    </location>
</feature>
<evidence type="ECO:0008006" key="4">
    <source>
        <dbReference type="Google" id="ProtNLM"/>
    </source>
</evidence>
<dbReference type="SUPFAM" id="SSF50969">
    <property type="entry name" value="YVTN repeat-like/Quinoprotein amine dehydrogenase"/>
    <property type="match status" value="1"/>
</dbReference>
<gene>
    <name evidence="2" type="ORF">Pa4123_77810</name>
</gene>
<keyword evidence="1" id="KW-1133">Transmembrane helix</keyword>
<keyword evidence="1" id="KW-0472">Membrane</keyword>
<dbReference type="InterPro" id="IPR011042">
    <property type="entry name" value="6-blade_b-propeller_TolB-like"/>
</dbReference>
<dbReference type="Proteomes" id="UP001144280">
    <property type="component" value="Unassembled WGS sequence"/>
</dbReference>
<reference evidence="2" key="1">
    <citation type="submission" date="2022-12" db="EMBL/GenBank/DDBJ databases">
        <title>New Phytohabitans aurantiacus sp. RD004123 nov., an actinomycete isolated from soil.</title>
        <authorList>
            <person name="Triningsih D.W."/>
            <person name="Harunari E."/>
            <person name="Igarashi Y."/>
        </authorList>
    </citation>
    <scope>NUCLEOTIDE SEQUENCE</scope>
    <source>
        <strain evidence="2">RD004123</strain>
    </source>
</reference>
<name>A0ABQ5R7Y8_9ACTN</name>
<keyword evidence="3" id="KW-1185">Reference proteome</keyword>
<comment type="caution">
    <text evidence="2">The sequence shown here is derived from an EMBL/GenBank/DDBJ whole genome shotgun (WGS) entry which is preliminary data.</text>
</comment>
<feature type="transmembrane region" description="Helical" evidence="1">
    <location>
        <begin position="38"/>
        <end position="59"/>
    </location>
</feature>
<evidence type="ECO:0000256" key="1">
    <source>
        <dbReference type="SAM" id="Phobius"/>
    </source>
</evidence>
<keyword evidence="1" id="KW-0812">Transmembrane</keyword>
<dbReference type="RefSeq" id="WP_281904030.1">
    <property type="nucleotide sequence ID" value="NZ_BSDI01000063.1"/>
</dbReference>
<dbReference type="Gene3D" id="2.120.10.30">
    <property type="entry name" value="TolB, C-terminal domain"/>
    <property type="match status" value="1"/>
</dbReference>